<dbReference type="GeneID" id="57397526"/>
<organism evidence="1 2">
    <name type="scientific">Metapseudomonas otitidis</name>
    <dbReference type="NCBI Taxonomy" id="319939"/>
    <lineage>
        <taxon>Bacteria</taxon>
        <taxon>Pseudomonadati</taxon>
        <taxon>Pseudomonadota</taxon>
        <taxon>Gammaproteobacteria</taxon>
        <taxon>Pseudomonadales</taxon>
        <taxon>Pseudomonadaceae</taxon>
        <taxon>Metapseudomonas</taxon>
    </lineage>
</organism>
<accession>A0A679GL89</accession>
<gene>
    <name evidence="1" type="ORF">PtoMrB4_23060</name>
</gene>
<reference evidence="1 2" key="1">
    <citation type="journal article" date="2020" name="Microbiol. Resour. Announc.">
        <title>Complete genome sequence of Pseudomonas otitidis strain MrB4, isolated from Lake Biwa in Japan.</title>
        <authorList>
            <person name="Miyazaki K."/>
            <person name="Hase E."/>
            <person name="Maruya T."/>
        </authorList>
    </citation>
    <scope>NUCLEOTIDE SEQUENCE [LARGE SCALE GENOMIC DNA]</scope>
    <source>
        <strain evidence="1 2">MrB4</strain>
    </source>
</reference>
<name>A0A679GL89_9GAMM</name>
<evidence type="ECO:0000313" key="1">
    <source>
        <dbReference type="EMBL" id="BCA28329.1"/>
    </source>
</evidence>
<dbReference type="AlphaFoldDB" id="A0A679GL89"/>
<proteinExistence type="predicted"/>
<dbReference type="Proteomes" id="UP000501237">
    <property type="component" value="Chromosome"/>
</dbReference>
<dbReference type="RefSeq" id="WP_172433325.1">
    <property type="nucleotide sequence ID" value="NZ_AP022642.1"/>
</dbReference>
<dbReference type="EMBL" id="AP022642">
    <property type="protein sequence ID" value="BCA28329.1"/>
    <property type="molecule type" value="Genomic_DNA"/>
</dbReference>
<dbReference type="KEGG" id="poj:PtoMrB4_23060"/>
<evidence type="ECO:0000313" key="2">
    <source>
        <dbReference type="Proteomes" id="UP000501237"/>
    </source>
</evidence>
<sequence length="110" mass="12022">MKVGATQVKKLAIVTEDQDGLFLEVVDASEFDAGGLLPLGTELCRLADAVLLRDQAVALAKENQELRERLQLGSRRVRGFSAERSNATGMIAQWLRAYGVRPMEEPPNGP</sequence>
<protein>
    <submittedName>
        <fullName evidence="1">Uncharacterized protein</fullName>
    </submittedName>
</protein>